<dbReference type="GO" id="GO:0016020">
    <property type="term" value="C:membrane"/>
    <property type="evidence" value="ECO:0007669"/>
    <property type="project" value="UniProtKB-SubCell"/>
</dbReference>
<dbReference type="OrthoDB" id="9803065at2"/>
<dbReference type="Pfam" id="PF02683">
    <property type="entry name" value="DsbD_TM"/>
    <property type="match status" value="1"/>
</dbReference>
<feature type="transmembrane region" description="Helical" evidence="6">
    <location>
        <begin position="68"/>
        <end position="90"/>
    </location>
</feature>
<evidence type="ECO:0000313" key="8">
    <source>
        <dbReference type="EMBL" id="PRZ12089.1"/>
    </source>
</evidence>
<evidence type="ECO:0000256" key="3">
    <source>
        <dbReference type="ARBA" id="ARBA00022692"/>
    </source>
</evidence>
<keyword evidence="9" id="KW-1185">Reference proteome</keyword>
<evidence type="ECO:0000259" key="7">
    <source>
        <dbReference type="Pfam" id="PF02683"/>
    </source>
</evidence>
<sequence length="254" mass="27550">MLGAATTNNPFAEIVFDSSLLLATPVAMLAGLVSFLSPCVLPLVPGYLGYITGLSGVELHQRSRSRMVLGALLFVLGFSVVFMLIGSVFIYATTWLRVEGGWVTQLLGVIVVFMGLVFMGAFSFFQRERKIHRRPPDGLLGAPFLGATFGIGWAPCIGPTLAAVLALVYGEDSTRGALLVFAYCLGLGIPFILISAGMQRGMRTLKFFTRHKTTVMRLGGGMLITVGLLMVTGIWNDWTYALQDWFANEVVMPI</sequence>
<dbReference type="EMBL" id="PVTY01000025">
    <property type="protein sequence ID" value="PRZ12089.1"/>
    <property type="molecule type" value="Genomic_DNA"/>
</dbReference>
<evidence type="ECO:0000256" key="5">
    <source>
        <dbReference type="ARBA" id="ARBA00023136"/>
    </source>
</evidence>
<feature type="transmembrane region" description="Helical" evidence="6">
    <location>
        <begin position="215"/>
        <end position="235"/>
    </location>
</feature>
<feature type="transmembrane region" description="Helical" evidence="6">
    <location>
        <begin position="20"/>
        <end position="48"/>
    </location>
</feature>
<feature type="transmembrane region" description="Helical" evidence="6">
    <location>
        <begin position="145"/>
        <end position="170"/>
    </location>
</feature>
<feature type="transmembrane region" description="Helical" evidence="6">
    <location>
        <begin position="176"/>
        <end position="194"/>
    </location>
</feature>
<evidence type="ECO:0000256" key="4">
    <source>
        <dbReference type="ARBA" id="ARBA00022989"/>
    </source>
</evidence>
<feature type="transmembrane region" description="Helical" evidence="6">
    <location>
        <begin position="102"/>
        <end position="125"/>
    </location>
</feature>
<dbReference type="GO" id="GO:0017004">
    <property type="term" value="P:cytochrome complex assembly"/>
    <property type="evidence" value="ECO:0007669"/>
    <property type="project" value="InterPro"/>
</dbReference>
<accession>A0A2T0YBS8</accession>
<proteinExistence type="inferred from homology"/>
<protein>
    <submittedName>
        <fullName evidence="8">Cytochrome c-type biogenesis protein</fullName>
    </submittedName>
</protein>
<comment type="subcellular location">
    <subcellularLocation>
        <location evidence="1">Membrane</location>
        <topology evidence="1">Multi-pass membrane protein</topology>
    </subcellularLocation>
</comment>
<dbReference type="InterPro" id="IPR003834">
    <property type="entry name" value="Cyt_c_assmbl_TM_dom"/>
</dbReference>
<comment type="similarity">
    <text evidence="2">Belongs to the DsbD family.</text>
</comment>
<evidence type="ECO:0000256" key="6">
    <source>
        <dbReference type="SAM" id="Phobius"/>
    </source>
</evidence>
<dbReference type="PANTHER" id="PTHR31272:SF4">
    <property type="entry name" value="CYTOCHROME C-TYPE BIOGENESIS PROTEIN HI_1454-RELATED"/>
    <property type="match status" value="1"/>
</dbReference>
<dbReference type="RefSeq" id="WP_106124025.1">
    <property type="nucleotide sequence ID" value="NZ_PVTY01000025.1"/>
</dbReference>
<dbReference type="AlphaFoldDB" id="A0A2T0YBS8"/>
<reference evidence="8 9" key="1">
    <citation type="submission" date="2018-03" db="EMBL/GenBank/DDBJ databases">
        <title>Comparative analysis of microorganisms from saline springs in Andes Mountain Range, Colombia.</title>
        <authorList>
            <person name="Rubin E."/>
        </authorList>
    </citation>
    <scope>NUCLEOTIDE SEQUENCE [LARGE SCALE GENOMIC DNA]</scope>
    <source>
        <strain evidence="8 9">CG 35</strain>
    </source>
</reference>
<evidence type="ECO:0000256" key="1">
    <source>
        <dbReference type="ARBA" id="ARBA00004141"/>
    </source>
</evidence>
<evidence type="ECO:0000256" key="2">
    <source>
        <dbReference type="ARBA" id="ARBA00006143"/>
    </source>
</evidence>
<evidence type="ECO:0000313" key="9">
    <source>
        <dbReference type="Proteomes" id="UP000238217"/>
    </source>
</evidence>
<gene>
    <name evidence="8" type="ORF">BCL67_12510</name>
</gene>
<organism evidence="8 9">
    <name type="scientific">Nesterenkonia sandarakina</name>
    <dbReference type="NCBI Taxonomy" id="272918"/>
    <lineage>
        <taxon>Bacteria</taxon>
        <taxon>Bacillati</taxon>
        <taxon>Actinomycetota</taxon>
        <taxon>Actinomycetes</taxon>
        <taxon>Micrococcales</taxon>
        <taxon>Micrococcaceae</taxon>
        <taxon>Nesterenkonia</taxon>
    </lineage>
</organism>
<keyword evidence="5 6" id="KW-0472">Membrane</keyword>
<keyword evidence="3 6" id="KW-0812">Transmembrane</keyword>
<dbReference type="PANTHER" id="PTHR31272">
    <property type="entry name" value="CYTOCHROME C-TYPE BIOGENESIS PROTEIN HI_1454-RELATED"/>
    <property type="match status" value="1"/>
</dbReference>
<dbReference type="Proteomes" id="UP000238217">
    <property type="component" value="Unassembled WGS sequence"/>
</dbReference>
<feature type="domain" description="Cytochrome C biogenesis protein transmembrane" evidence="7">
    <location>
        <begin position="22"/>
        <end position="232"/>
    </location>
</feature>
<dbReference type="InterPro" id="IPR051790">
    <property type="entry name" value="Cytochrome_c-biogenesis_DsbD"/>
</dbReference>
<comment type="caution">
    <text evidence="8">The sequence shown here is derived from an EMBL/GenBank/DDBJ whole genome shotgun (WGS) entry which is preliminary data.</text>
</comment>
<name>A0A2T0YBS8_9MICC</name>
<keyword evidence="4 6" id="KW-1133">Transmembrane helix</keyword>